<dbReference type="InterPro" id="IPR011961">
    <property type="entry name" value="RimM"/>
</dbReference>
<evidence type="ECO:0000313" key="9">
    <source>
        <dbReference type="Proteomes" id="UP000282654"/>
    </source>
</evidence>
<dbReference type="InterPro" id="IPR009000">
    <property type="entry name" value="Transl_B-barrel_sf"/>
</dbReference>
<dbReference type="Pfam" id="PF24986">
    <property type="entry name" value="PRC_RimM"/>
    <property type="match status" value="1"/>
</dbReference>
<comment type="similarity">
    <text evidence="5">Belongs to the RimM family.</text>
</comment>
<dbReference type="InterPro" id="IPR011033">
    <property type="entry name" value="PRC_barrel-like_sf"/>
</dbReference>
<dbReference type="Proteomes" id="UP000282654">
    <property type="component" value="Unassembled WGS sequence"/>
</dbReference>
<dbReference type="EMBL" id="RKRE01000002">
    <property type="protein sequence ID" value="RPF46797.1"/>
    <property type="molecule type" value="Genomic_DNA"/>
</dbReference>
<keyword evidence="1 5" id="KW-0963">Cytoplasm</keyword>
<proteinExistence type="inferred from homology"/>
<comment type="subunit">
    <text evidence="5">Binds ribosomal protein uS19.</text>
</comment>
<keyword evidence="4 5" id="KW-0143">Chaperone</keyword>
<evidence type="ECO:0000256" key="1">
    <source>
        <dbReference type="ARBA" id="ARBA00022490"/>
    </source>
</evidence>
<dbReference type="NCBIfam" id="TIGR02273">
    <property type="entry name" value="16S_RimM"/>
    <property type="match status" value="1"/>
</dbReference>
<comment type="domain">
    <text evidence="5">The PRC barrel domain binds ribosomal protein uS19.</text>
</comment>
<dbReference type="HAMAP" id="MF_00014">
    <property type="entry name" value="Ribosome_mat_RimM"/>
    <property type="match status" value="1"/>
</dbReference>
<keyword evidence="2 5" id="KW-0690">Ribosome biogenesis</keyword>
<gene>
    <name evidence="5" type="primary">rimM</name>
    <name evidence="8" type="ORF">EDD75_1055</name>
</gene>
<comment type="subcellular location">
    <subcellularLocation>
        <location evidence="5">Cytoplasm</location>
    </subcellularLocation>
</comment>
<dbReference type="Gene3D" id="2.40.30.60">
    <property type="entry name" value="RimM"/>
    <property type="match status" value="1"/>
</dbReference>
<dbReference type="InterPro" id="IPR002676">
    <property type="entry name" value="RimM_N"/>
</dbReference>
<accession>A0A3N5APP1</accession>
<keyword evidence="9" id="KW-1185">Reference proteome</keyword>
<reference evidence="8 9" key="1">
    <citation type="submission" date="2018-11" db="EMBL/GenBank/DDBJ databases">
        <title>Genomic Encyclopedia of Type Strains, Phase IV (KMG-IV): sequencing the most valuable type-strain genomes for metagenomic binning, comparative biology and taxonomic classification.</title>
        <authorList>
            <person name="Goeker M."/>
        </authorList>
    </citation>
    <scope>NUCLEOTIDE SEQUENCE [LARGE SCALE GENOMIC DNA]</scope>
    <source>
        <strain evidence="8 9">DSM 102936</strain>
    </source>
</reference>
<comment type="function">
    <text evidence="5">An accessory protein needed during the final step in the assembly of 30S ribosomal subunit, possibly for assembly of the head region. Essential for efficient processing of 16S rRNA. May be needed both before and after RbfA during the maturation of 16S rRNA. It has affinity for free ribosomal 30S subunits but not for 70S ribosomes.</text>
</comment>
<dbReference type="OrthoDB" id="9810331at2"/>
<dbReference type="GO" id="GO:0043022">
    <property type="term" value="F:ribosome binding"/>
    <property type="evidence" value="ECO:0007669"/>
    <property type="project" value="InterPro"/>
</dbReference>
<dbReference type="InterPro" id="IPR056792">
    <property type="entry name" value="PRC_RimM"/>
</dbReference>
<dbReference type="SUPFAM" id="SSF50346">
    <property type="entry name" value="PRC-barrel domain"/>
    <property type="match status" value="1"/>
</dbReference>
<dbReference type="Pfam" id="PF01782">
    <property type="entry name" value="RimM"/>
    <property type="match status" value="1"/>
</dbReference>
<organism evidence="8 9">
    <name type="scientific">Thermodesulfitimonas autotrophica</name>
    <dbReference type="NCBI Taxonomy" id="1894989"/>
    <lineage>
        <taxon>Bacteria</taxon>
        <taxon>Bacillati</taxon>
        <taxon>Bacillota</taxon>
        <taxon>Clostridia</taxon>
        <taxon>Thermoanaerobacterales</taxon>
        <taxon>Thermoanaerobacteraceae</taxon>
        <taxon>Thermodesulfitimonas</taxon>
    </lineage>
</organism>
<evidence type="ECO:0000256" key="5">
    <source>
        <dbReference type="HAMAP-Rule" id="MF_00014"/>
    </source>
</evidence>
<dbReference type="Gene3D" id="2.30.30.240">
    <property type="entry name" value="PRC-barrel domain"/>
    <property type="match status" value="1"/>
</dbReference>
<feature type="domain" description="Ribosome maturation factor RimM PRC barrel" evidence="7">
    <location>
        <begin position="116"/>
        <end position="183"/>
    </location>
</feature>
<dbReference type="GO" id="GO:0005737">
    <property type="term" value="C:cytoplasm"/>
    <property type="evidence" value="ECO:0007669"/>
    <property type="project" value="UniProtKB-SubCell"/>
</dbReference>
<keyword evidence="3 5" id="KW-0698">rRNA processing</keyword>
<evidence type="ECO:0000256" key="3">
    <source>
        <dbReference type="ARBA" id="ARBA00022552"/>
    </source>
</evidence>
<evidence type="ECO:0000313" key="8">
    <source>
        <dbReference type="EMBL" id="RPF46797.1"/>
    </source>
</evidence>
<dbReference type="SUPFAM" id="SSF50447">
    <property type="entry name" value="Translation proteins"/>
    <property type="match status" value="1"/>
</dbReference>
<evidence type="ECO:0000256" key="4">
    <source>
        <dbReference type="ARBA" id="ARBA00023186"/>
    </source>
</evidence>
<feature type="domain" description="RimM N-terminal" evidence="6">
    <location>
        <begin position="22"/>
        <end position="102"/>
    </location>
</feature>
<dbReference type="InterPro" id="IPR036976">
    <property type="entry name" value="RimM_N_sf"/>
</dbReference>
<evidence type="ECO:0000256" key="2">
    <source>
        <dbReference type="ARBA" id="ARBA00022517"/>
    </source>
</evidence>
<dbReference type="GO" id="GO:0006364">
    <property type="term" value="P:rRNA processing"/>
    <property type="evidence" value="ECO:0007669"/>
    <property type="project" value="UniProtKB-UniRule"/>
</dbReference>
<name>A0A3N5APP1_9THEO</name>
<dbReference type="GO" id="GO:0005840">
    <property type="term" value="C:ribosome"/>
    <property type="evidence" value="ECO:0007669"/>
    <property type="project" value="InterPro"/>
</dbReference>
<comment type="caution">
    <text evidence="8">The sequence shown here is derived from an EMBL/GenBank/DDBJ whole genome shotgun (WGS) entry which is preliminary data.</text>
</comment>
<sequence>MKKERLSRSGSRVEPVKEEFITVGEIVAPHGCRGAVRILPLTDFPERFLRMEKLILLRKGERKSYVVEEAREHKRFVIVKLAGIDTMDDAAALRGALIQVPRGETVPLPPGRYYVFEIIGLKVWSEEGAFLGEVSAVLATGANDVYSVQTPSGREILIPALKAVVRKIDLQEGKMVVRLPEGLL</sequence>
<dbReference type="GO" id="GO:0042274">
    <property type="term" value="P:ribosomal small subunit biogenesis"/>
    <property type="evidence" value="ECO:0007669"/>
    <property type="project" value="UniProtKB-UniRule"/>
</dbReference>
<dbReference type="PANTHER" id="PTHR33692:SF1">
    <property type="entry name" value="RIBOSOME MATURATION FACTOR RIMM"/>
    <property type="match status" value="1"/>
</dbReference>
<evidence type="ECO:0000259" key="7">
    <source>
        <dbReference type="Pfam" id="PF24986"/>
    </source>
</evidence>
<evidence type="ECO:0000259" key="6">
    <source>
        <dbReference type="Pfam" id="PF01782"/>
    </source>
</evidence>
<protein>
    <recommendedName>
        <fullName evidence="5">Ribosome maturation factor RimM</fullName>
    </recommendedName>
</protein>
<dbReference type="AlphaFoldDB" id="A0A3N5APP1"/>
<dbReference type="PANTHER" id="PTHR33692">
    <property type="entry name" value="RIBOSOME MATURATION FACTOR RIMM"/>
    <property type="match status" value="1"/>
</dbReference>
<dbReference type="RefSeq" id="WP_123929056.1">
    <property type="nucleotide sequence ID" value="NZ_RKRE01000002.1"/>
</dbReference>